<dbReference type="GO" id="GO:0005829">
    <property type="term" value="C:cytosol"/>
    <property type="evidence" value="ECO:0007669"/>
    <property type="project" value="TreeGrafter"/>
</dbReference>
<reference evidence="4 5" key="1">
    <citation type="submission" date="2016-10" db="EMBL/GenBank/DDBJ databases">
        <authorList>
            <person name="de Groot N.N."/>
        </authorList>
    </citation>
    <scope>NUCLEOTIDE SEQUENCE [LARGE SCALE GENOMIC DNA]</scope>
    <source>
        <strain evidence="4 5">DSM 12130</strain>
    </source>
</reference>
<proteinExistence type="predicted"/>
<dbReference type="SUPFAM" id="SSF51182">
    <property type="entry name" value="RmlC-like cupins"/>
    <property type="match status" value="1"/>
</dbReference>
<dbReference type="CDD" id="cd02209">
    <property type="entry name" value="cupin_XRE_C"/>
    <property type="match status" value="1"/>
</dbReference>
<dbReference type="InterPro" id="IPR014710">
    <property type="entry name" value="RmlC-like_jellyroll"/>
</dbReference>
<dbReference type="InterPro" id="IPR013096">
    <property type="entry name" value="Cupin_2"/>
</dbReference>
<dbReference type="AlphaFoldDB" id="A0A1H0LB50"/>
<dbReference type="InterPro" id="IPR050807">
    <property type="entry name" value="TransReg_Diox_bact_type"/>
</dbReference>
<dbReference type="SMART" id="SM00530">
    <property type="entry name" value="HTH_XRE"/>
    <property type="match status" value="1"/>
</dbReference>
<evidence type="ECO:0000313" key="5">
    <source>
        <dbReference type="Proteomes" id="UP000199073"/>
    </source>
</evidence>
<dbReference type="SUPFAM" id="SSF47413">
    <property type="entry name" value="lambda repressor-like DNA-binding domains"/>
    <property type="match status" value="1"/>
</dbReference>
<evidence type="ECO:0000256" key="1">
    <source>
        <dbReference type="ARBA" id="ARBA00023125"/>
    </source>
</evidence>
<keyword evidence="5" id="KW-1185">Reference proteome</keyword>
<dbReference type="PANTHER" id="PTHR46797">
    <property type="entry name" value="HTH-TYPE TRANSCRIPTIONAL REGULATOR"/>
    <property type="match status" value="1"/>
</dbReference>
<name>A0A1H0LB50_9BACT</name>
<dbReference type="InterPro" id="IPR001387">
    <property type="entry name" value="Cro/C1-type_HTH"/>
</dbReference>
<dbReference type="InterPro" id="IPR011051">
    <property type="entry name" value="RmlC_Cupin_sf"/>
</dbReference>
<evidence type="ECO:0000256" key="2">
    <source>
        <dbReference type="SAM" id="MobiDB-lite"/>
    </source>
</evidence>
<dbReference type="Pfam" id="PF07883">
    <property type="entry name" value="Cupin_2"/>
    <property type="match status" value="1"/>
</dbReference>
<dbReference type="Gene3D" id="2.60.120.10">
    <property type="entry name" value="Jelly Rolls"/>
    <property type="match status" value="1"/>
</dbReference>
<dbReference type="PANTHER" id="PTHR46797:SF19">
    <property type="entry name" value="BLL2473 PROTEIN"/>
    <property type="match status" value="1"/>
</dbReference>
<sequence length="265" mass="29450">MLLGRPAGVRGHNYSRGKTQPVLSRDKEKQLLARQIPCNKIKLCFLKKSYIRLHCSLVLKKLNEADAAVDTNLTRHAEKRMNQENKIGKRIKTYREKLAIGVEELADKAGLSLSLLEDIEAGKIIPAIGVMVKLSRALGQRVGTFTDDQIARDPVITRSSDREEGVALHKGNDQGHYSYYSLGSGKTDRHMEPFYINISPTEDKSTSAHEGEEFVVVTSGAVELIYGNETYVLNEGDSMYYNSLVPHCLSAVGGDAKIYAVIFTY</sequence>
<dbReference type="Gene3D" id="1.10.260.40">
    <property type="entry name" value="lambda repressor-like DNA-binding domains"/>
    <property type="match status" value="1"/>
</dbReference>
<organism evidence="4 5">
    <name type="scientific">Desulforhopalus singaporensis</name>
    <dbReference type="NCBI Taxonomy" id="91360"/>
    <lineage>
        <taxon>Bacteria</taxon>
        <taxon>Pseudomonadati</taxon>
        <taxon>Thermodesulfobacteriota</taxon>
        <taxon>Desulfobulbia</taxon>
        <taxon>Desulfobulbales</taxon>
        <taxon>Desulfocapsaceae</taxon>
        <taxon>Desulforhopalus</taxon>
    </lineage>
</organism>
<evidence type="ECO:0000313" key="4">
    <source>
        <dbReference type="EMBL" id="SDO65418.1"/>
    </source>
</evidence>
<dbReference type="Pfam" id="PF12844">
    <property type="entry name" value="HTH_19"/>
    <property type="match status" value="1"/>
</dbReference>
<evidence type="ECO:0000259" key="3">
    <source>
        <dbReference type="PROSITE" id="PS50943"/>
    </source>
</evidence>
<accession>A0A1H0LB50</accession>
<keyword evidence="1" id="KW-0238">DNA-binding</keyword>
<dbReference type="STRING" id="91360.SAMN05660330_00734"/>
<gene>
    <name evidence="4" type="ORF">SAMN05660330_00734</name>
</gene>
<feature type="domain" description="HTH cro/C1-type" evidence="3">
    <location>
        <begin position="91"/>
        <end position="145"/>
    </location>
</feature>
<dbReference type="GO" id="GO:0003700">
    <property type="term" value="F:DNA-binding transcription factor activity"/>
    <property type="evidence" value="ECO:0007669"/>
    <property type="project" value="TreeGrafter"/>
</dbReference>
<dbReference type="InterPro" id="IPR010982">
    <property type="entry name" value="Lambda_DNA-bd_dom_sf"/>
</dbReference>
<dbReference type="EMBL" id="FNJI01000004">
    <property type="protein sequence ID" value="SDO65418.1"/>
    <property type="molecule type" value="Genomic_DNA"/>
</dbReference>
<dbReference type="Proteomes" id="UP000199073">
    <property type="component" value="Unassembled WGS sequence"/>
</dbReference>
<dbReference type="PROSITE" id="PS50943">
    <property type="entry name" value="HTH_CROC1"/>
    <property type="match status" value="1"/>
</dbReference>
<dbReference type="GO" id="GO:0003677">
    <property type="term" value="F:DNA binding"/>
    <property type="evidence" value="ECO:0007669"/>
    <property type="project" value="UniProtKB-KW"/>
</dbReference>
<feature type="region of interest" description="Disordered" evidence="2">
    <location>
        <begin position="1"/>
        <end position="22"/>
    </location>
</feature>
<protein>
    <submittedName>
        <fullName evidence="4">Helix-turn-helix</fullName>
    </submittedName>
</protein>
<dbReference type="CDD" id="cd00093">
    <property type="entry name" value="HTH_XRE"/>
    <property type="match status" value="1"/>
</dbReference>